<dbReference type="AlphaFoldDB" id="A0A0N4TZ19"/>
<sequence>MIYDKAVSSNCIATLLRCILLNGFPFPEEKYKQKHHKGAIIRLKLDYNCLLIHKDNMRAYSFCLQMINK</sequence>
<organism evidence="3">
    <name type="scientific">Brugia pahangi</name>
    <name type="common">Filarial nematode worm</name>
    <dbReference type="NCBI Taxonomy" id="6280"/>
    <lineage>
        <taxon>Eukaryota</taxon>
        <taxon>Metazoa</taxon>
        <taxon>Ecdysozoa</taxon>
        <taxon>Nematoda</taxon>
        <taxon>Chromadorea</taxon>
        <taxon>Rhabditida</taxon>
        <taxon>Spirurina</taxon>
        <taxon>Spiruromorpha</taxon>
        <taxon>Filarioidea</taxon>
        <taxon>Onchocercidae</taxon>
        <taxon>Brugia</taxon>
    </lineage>
</organism>
<keyword evidence="2" id="KW-1185">Reference proteome</keyword>
<gene>
    <name evidence="1" type="ORF">BPAG_LOCUS14208</name>
</gene>
<accession>A0A0N4TZ19</accession>
<protein>
    <submittedName>
        <fullName evidence="3">Secreted protein</fullName>
    </submittedName>
</protein>
<dbReference type="Proteomes" id="UP000278627">
    <property type="component" value="Unassembled WGS sequence"/>
</dbReference>
<proteinExistence type="predicted"/>
<reference evidence="1 2" key="2">
    <citation type="submission" date="2018-11" db="EMBL/GenBank/DDBJ databases">
        <authorList>
            <consortium name="Pathogen Informatics"/>
        </authorList>
    </citation>
    <scope>NUCLEOTIDE SEQUENCE [LARGE SCALE GENOMIC DNA]</scope>
</reference>
<name>A0A0N4TZ19_BRUPA</name>
<dbReference type="WBParaSite" id="BPAG_0001428001-mRNA-1">
    <property type="protein sequence ID" value="BPAG_0001428001-mRNA-1"/>
    <property type="gene ID" value="BPAG_0001428001"/>
</dbReference>
<reference evidence="3" key="1">
    <citation type="submission" date="2017-02" db="UniProtKB">
        <authorList>
            <consortium name="WormBaseParasite"/>
        </authorList>
    </citation>
    <scope>IDENTIFICATION</scope>
</reference>
<evidence type="ECO:0000313" key="1">
    <source>
        <dbReference type="EMBL" id="VDN95393.1"/>
    </source>
</evidence>
<evidence type="ECO:0000313" key="3">
    <source>
        <dbReference type="WBParaSite" id="BPAG_0001428001-mRNA-1"/>
    </source>
</evidence>
<dbReference type="EMBL" id="UZAD01013556">
    <property type="protein sequence ID" value="VDN95393.1"/>
    <property type="molecule type" value="Genomic_DNA"/>
</dbReference>
<evidence type="ECO:0000313" key="2">
    <source>
        <dbReference type="Proteomes" id="UP000278627"/>
    </source>
</evidence>